<proteinExistence type="predicted"/>
<evidence type="ECO:0000313" key="7">
    <source>
        <dbReference type="Proteomes" id="UP000184052"/>
    </source>
</evidence>
<dbReference type="OrthoDB" id="250565at2"/>
<evidence type="ECO:0000313" key="6">
    <source>
        <dbReference type="EMBL" id="SHI92900.1"/>
    </source>
</evidence>
<keyword evidence="3" id="KW-1133">Transmembrane helix</keyword>
<dbReference type="InterPro" id="IPR058636">
    <property type="entry name" value="Beta-barrel_YknX"/>
</dbReference>
<feature type="domain" description="Multidrug resistance protein MdtA-like barrel-sandwich hybrid" evidence="4">
    <location>
        <begin position="67"/>
        <end position="271"/>
    </location>
</feature>
<organism evidence="6 7">
    <name type="scientific">Dethiosulfatibacter aminovorans DSM 17477</name>
    <dbReference type="NCBI Taxonomy" id="1121476"/>
    <lineage>
        <taxon>Bacteria</taxon>
        <taxon>Bacillati</taxon>
        <taxon>Bacillota</taxon>
        <taxon>Tissierellia</taxon>
        <taxon>Dethiosulfatibacter</taxon>
    </lineage>
</organism>
<dbReference type="RefSeq" id="WP_094762774.1">
    <property type="nucleotide sequence ID" value="NZ_FQZL01000008.1"/>
</dbReference>
<dbReference type="STRING" id="1121476.SAMN02745751_01359"/>
<name>A0A1M6F5E9_9FIRM</name>
<dbReference type="SUPFAM" id="SSF111369">
    <property type="entry name" value="HlyD-like secretion proteins"/>
    <property type="match status" value="2"/>
</dbReference>
<feature type="domain" description="YknX-like beta-barrel" evidence="5">
    <location>
        <begin position="280"/>
        <end position="361"/>
    </location>
</feature>
<keyword evidence="3" id="KW-0472">Membrane</keyword>
<evidence type="ECO:0000256" key="1">
    <source>
        <dbReference type="ARBA" id="ARBA00004196"/>
    </source>
</evidence>
<dbReference type="PANTHER" id="PTHR32347">
    <property type="entry name" value="EFFLUX SYSTEM COMPONENT YKNX-RELATED"/>
    <property type="match status" value="1"/>
</dbReference>
<dbReference type="Proteomes" id="UP000184052">
    <property type="component" value="Unassembled WGS sequence"/>
</dbReference>
<keyword evidence="3" id="KW-0812">Transmembrane</keyword>
<reference evidence="6 7" key="1">
    <citation type="submission" date="2016-11" db="EMBL/GenBank/DDBJ databases">
        <authorList>
            <person name="Jaros S."/>
            <person name="Januszkiewicz K."/>
            <person name="Wedrychowicz H."/>
        </authorList>
    </citation>
    <scope>NUCLEOTIDE SEQUENCE [LARGE SCALE GENOMIC DNA]</scope>
    <source>
        <strain evidence="6 7">DSM 17477</strain>
    </source>
</reference>
<accession>A0A1M6F5E9</accession>
<evidence type="ECO:0000259" key="5">
    <source>
        <dbReference type="Pfam" id="PF25990"/>
    </source>
</evidence>
<dbReference type="InterPro" id="IPR050465">
    <property type="entry name" value="UPF0194_transport"/>
</dbReference>
<evidence type="ECO:0000259" key="4">
    <source>
        <dbReference type="Pfam" id="PF25917"/>
    </source>
</evidence>
<feature type="transmembrane region" description="Helical" evidence="3">
    <location>
        <begin position="21"/>
        <end position="43"/>
    </location>
</feature>
<gene>
    <name evidence="6" type="ORF">SAMN02745751_01359</name>
</gene>
<evidence type="ECO:0000256" key="2">
    <source>
        <dbReference type="ARBA" id="ARBA00023054"/>
    </source>
</evidence>
<dbReference type="AlphaFoldDB" id="A0A1M6F5E9"/>
<comment type="subcellular location">
    <subcellularLocation>
        <location evidence="1">Cell envelope</location>
    </subcellularLocation>
</comment>
<dbReference type="Pfam" id="PF25990">
    <property type="entry name" value="Beta-barrel_YknX"/>
    <property type="match status" value="1"/>
</dbReference>
<keyword evidence="7" id="KW-1185">Reference proteome</keyword>
<dbReference type="Pfam" id="PF25917">
    <property type="entry name" value="BSH_RND"/>
    <property type="match status" value="1"/>
</dbReference>
<protein>
    <submittedName>
        <fullName evidence="6">HlyD family secretion protein</fullName>
    </submittedName>
</protein>
<dbReference type="Gene3D" id="1.10.287.470">
    <property type="entry name" value="Helix hairpin bin"/>
    <property type="match status" value="1"/>
</dbReference>
<keyword evidence="2" id="KW-0175">Coiled coil</keyword>
<dbReference type="EMBL" id="FQZL01000008">
    <property type="protein sequence ID" value="SHI92900.1"/>
    <property type="molecule type" value="Genomic_DNA"/>
</dbReference>
<dbReference type="PANTHER" id="PTHR32347:SF23">
    <property type="entry name" value="BLL5650 PROTEIN"/>
    <property type="match status" value="1"/>
</dbReference>
<dbReference type="InterPro" id="IPR058625">
    <property type="entry name" value="MdtA-like_BSH"/>
</dbReference>
<sequence>MDDKNKKVANIRTKRKDGSNWFGRNVNKLVIGVIVAVAAFAIISTSSGISGESAEKDVFQGIVAAKDVSINTKIPGRVAEIKIEEGQSVKAGDVILVIASDELQAKEDQLLAMVEQAKAGVEASISQRDMAKAVSDMAENGARSQEVIQAESAYKLWNSTYERAKVLYDGGAISLQKLEEIRTQKEVYAQTLDMAREGARIEQKDAAAAQLAMAEAGLEAAKGKLEQAEAGLAEVQVYLEDTEIKAAIDGVVTSLNVDEGELVSTGMSLATVSNLETCWVTVNVDEDEISEIKEGQEARVELPAFKDKEFKGTIATINKQPDFAVKKATAENGDFDLVSFGVKVKLENSEELLRPGMTAVVDFSVQEVNE</sequence>
<dbReference type="GO" id="GO:0030313">
    <property type="term" value="C:cell envelope"/>
    <property type="evidence" value="ECO:0007669"/>
    <property type="project" value="UniProtKB-SubCell"/>
</dbReference>
<dbReference type="Gene3D" id="2.40.30.170">
    <property type="match status" value="1"/>
</dbReference>
<evidence type="ECO:0000256" key="3">
    <source>
        <dbReference type="SAM" id="Phobius"/>
    </source>
</evidence>
<dbReference type="Gene3D" id="2.40.50.100">
    <property type="match status" value="2"/>
</dbReference>